<dbReference type="InterPro" id="IPR036116">
    <property type="entry name" value="FN3_sf"/>
</dbReference>
<dbReference type="EMBL" id="LJUO01000048">
    <property type="protein sequence ID" value="KPK71915.1"/>
    <property type="molecule type" value="Genomic_DNA"/>
</dbReference>
<dbReference type="PATRIC" id="fig|1703780.3.peg.2760"/>
<reference evidence="2 3" key="1">
    <citation type="journal article" date="2015" name="Microbiome">
        <title>Genomic resolution of linkages in carbon, nitrogen, and sulfur cycling among widespread estuary sediment bacteria.</title>
        <authorList>
            <person name="Baker B.J."/>
            <person name="Lazar C.S."/>
            <person name="Teske A.P."/>
            <person name="Dick G.J."/>
        </authorList>
    </citation>
    <scope>NUCLEOTIDE SEQUENCE [LARGE SCALE GENOMIC DNA]</scope>
    <source>
        <strain evidence="2">SM23_60</strain>
    </source>
</reference>
<evidence type="ECO:0000259" key="1">
    <source>
        <dbReference type="PROSITE" id="PS50853"/>
    </source>
</evidence>
<dbReference type="CDD" id="cd00063">
    <property type="entry name" value="FN3"/>
    <property type="match status" value="1"/>
</dbReference>
<name>A0A0S8GI52_UNCW3</name>
<dbReference type="Proteomes" id="UP000051096">
    <property type="component" value="Unassembled WGS sequence"/>
</dbReference>
<feature type="domain" description="Fibronectin type-III" evidence="1">
    <location>
        <begin position="24"/>
        <end position="129"/>
    </location>
</feature>
<accession>A0A0S8GI52</accession>
<dbReference type="PROSITE" id="PS50853">
    <property type="entry name" value="FN3"/>
    <property type="match status" value="1"/>
</dbReference>
<evidence type="ECO:0000313" key="2">
    <source>
        <dbReference type="EMBL" id="KPK71915.1"/>
    </source>
</evidence>
<organism evidence="2 3">
    <name type="scientific">candidate division WOR_3 bacterium SM23_60</name>
    <dbReference type="NCBI Taxonomy" id="1703780"/>
    <lineage>
        <taxon>Bacteria</taxon>
        <taxon>Bacteria division WOR-3</taxon>
    </lineage>
</organism>
<protein>
    <recommendedName>
        <fullName evidence="1">Fibronectin type-III domain-containing protein</fullName>
    </recommendedName>
</protein>
<gene>
    <name evidence="2" type="ORF">AMJ87_06200</name>
</gene>
<comment type="caution">
    <text evidence="2">The sequence shown here is derived from an EMBL/GenBank/DDBJ whole genome shotgun (WGS) entry which is preliminary data.</text>
</comment>
<evidence type="ECO:0000313" key="3">
    <source>
        <dbReference type="Proteomes" id="UP000051096"/>
    </source>
</evidence>
<dbReference type="SUPFAM" id="SSF49265">
    <property type="entry name" value="Fibronectin type III"/>
    <property type="match status" value="1"/>
</dbReference>
<dbReference type="InterPro" id="IPR003961">
    <property type="entry name" value="FN3_dom"/>
</dbReference>
<sequence>MRIVFLTVICLVSLYITGCGGAEQIRAPEMTSALMGTTSVTVFWRTELEIENHADFQGYNVYVSTDSSELLVDDGEELNKYNASVITDTMFEIGSLGTQSLYYIQVRTLNTDDKVGSYNTAVPFVTGSPRPEFTVVLRREINDPGTDDSCAVRFRDALVMPDSAMADSGADMWVDGTASRFISPRSHPEFGVQGRTSYFTNLGQLGLDDVTEITSDPSEEAVDFSIGDLIIARTQDSNYVKIHIETSDGTYVTITYAYQDVPDFPKLTP</sequence>
<dbReference type="Gene3D" id="2.60.40.10">
    <property type="entry name" value="Immunoglobulins"/>
    <property type="match status" value="1"/>
</dbReference>
<proteinExistence type="predicted"/>
<dbReference type="InterPro" id="IPR013783">
    <property type="entry name" value="Ig-like_fold"/>
</dbReference>
<dbReference type="AlphaFoldDB" id="A0A0S8GI52"/>